<organism evidence="1 2">
    <name type="scientific">Photorhabdus temperata J3</name>
    <dbReference type="NCBI Taxonomy" id="1389415"/>
    <lineage>
        <taxon>Bacteria</taxon>
        <taxon>Pseudomonadati</taxon>
        <taxon>Pseudomonadota</taxon>
        <taxon>Gammaproteobacteria</taxon>
        <taxon>Enterobacterales</taxon>
        <taxon>Morganellaceae</taxon>
        <taxon>Photorhabdus</taxon>
    </lineage>
</organism>
<dbReference type="AlphaFoldDB" id="U7R6J6"/>
<proteinExistence type="predicted"/>
<gene>
    <name evidence="1" type="ORF">O185_03220</name>
</gene>
<sequence length="87" mass="10230">MQNNILIFCFSFNKFINSLYRFAKAFPHIWVSLKKLLAGSIQACQLFFAAFQWLEYTHIPESRPLMPLYSRFLSNYGKLGKCKISEI</sequence>
<dbReference type="EMBL" id="AXDT01000029">
    <property type="protein sequence ID" value="ERT14386.1"/>
    <property type="molecule type" value="Genomic_DNA"/>
</dbReference>
<keyword evidence="2" id="KW-1185">Reference proteome</keyword>
<comment type="caution">
    <text evidence="1">The sequence shown here is derived from an EMBL/GenBank/DDBJ whole genome shotgun (WGS) entry which is preliminary data.</text>
</comment>
<dbReference type="Proteomes" id="UP000017133">
    <property type="component" value="Unassembled WGS sequence"/>
</dbReference>
<protein>
    <submittedName>
        <fullName evidence="1">Uncharacterized protein</fullName>
    </submittedName>
</protein>
<reference evidence="1 2" key="1">
    <citation type="submission" date="2013-10" db="EMBL/GenBank/DDBJ databases">
        <title>Whole Genome Shotgun Sequence of Photorhabdus temperata J3.</title>
        <authorList>
            <person name="Park G.-S."/>
            <person name="Hong S.-J."/>
            <person name="Shin J.-H."/>
        </authorList>
    </citation>
    <scope>NUCLEOTIDE SEQUENCE [LARGE SCALE GENOMIC DNA]</scope>
    <source>
        <strain evidence="1 2">J3</strain>
    </source>
</reference>
<evidence type="ECO:0000313" key="2">
    <source>
        <dbReference type="Proteomes" id="UP000017133"/>
    </source>
</evidence>
<accession>U7R6J6</accession>
<evidence type="ECO:0000313" key="1">
    <source>
        <dbReference type="EMBL" id="ERT14386.1"/>
    </source>
</evidence>
<name>U7R6J6_PHOTE</name>